<feature type="transmembrane region" description="Helical" evidence="9">
    <location>
        <begin position="191"/>
        <end position="208"/>
    </location>
</feature>
<evidence type="ECO:0000313" key="11">
    <source>
        <dbReference type="Proteomes" id="UP000726737"/>
    </source>
</evidence>
<keyword evidence="7 9" id="KW-1133">Transmembrane helix</keyword>
<feature type="transmembrane region" description="Helical" evidence="9">
    <location>
        <begin position="74"/>
        <end position="98"/>
    </location>
</feature>
<keyword evidence="4 9" id="KW-0812">Transmembrane</keyword>
<keyword evidence="6" id="KW-0653">Protein transport</keyword>
<feature type="transmembrane region" description="Helical" evidence="9">
    <location>
        <begin position="38"/>
        <end position="62"/>
    </location>
</feature>
<protein>
    <recommendedName>
        <fullName evidence="12">Oligopeptide transporter</fullName>
    </recommendedName>
</protein>
<dbReference type="InterPro" id="IPR004813">
    <property type="entry name" value="OPT"/>
</dbReference>
<comment type="subcellular location">
    <subcellularLocation>
        <location evidence="1">Membrane</location>
        <topology evidence="1">Multi-pass membrane protein</topology>
    </subcellularLocation>
</comment>
<dbReference type="AlphaFoldDB" id="A0A9P6PFR1"/>
<dbReference type="InterPro" id="IPR004648">
    <property type="entry name" value="Oligpept_transpt"/>
</dbReference>
<name>A0A9P6PFR1_9FUNG</name>
<evidence type="ECO:0000313" key="10">
    <source>
        <dbReference type="EMBL" id="KAG0247205.1"/>
    </source>
</evidence>
<dbReference type="GO" id="GO:0035673">
    <property type="term" value="F:oligopeptide transmembrane transporter activity"/>
    <property type="evidence" value="ECO:0007669"/>
    <property type="project" value="InterPro"/>
</dbReference>
<evidence type="ECO:0000256" key="4">
    <source>
        <dbReference type="ARBA" id="ARBA00022692"/>
    </source>
</evidence>
<evidence type="ECO:0000256" key="9">
    <source>
        <dbReference type="SAM" id="Phobius"/>
    </source>
</evidence>
<keyword evidence="5" id="KW-0571">Peptide transport</keyword>
<dbReference type="GO" id="GO:0016020">
    <property type="term" value="C:membrane"/>
    <property type="evidence" value="ECO:0007669"/>
    <property type="project" value="UniProtKB-SubCell"/>
</dbReference>
<dbReference type="Proteomes" id="UP000726737">
    <property type="component" value="Unassembled WGS sequence"/>
</dbReference>
<keyword evidence="3" id="KW-0813">Transport</keyword>
<evidence type="ECO:0008006" key="12">
    <source>
        <dbReference type="Google" id="ProtNLM"/>
    </source>
</evidence>
<comment type="similarity">
    <text evidence="2">Belongs to the oligopeptide OPT transporter family.</text>
</comment>
<comment type="caution">
    <text evidence="10">The sequence shown here is derived from an EMBL/GenBank/DDBJ whole genome shotgun (WGS) entry which is preliminary data.</text>
</comment>
<feature type="transmembrane region" description="Helical" evidence="9">
    <location>
        <begin position="144"/>
        <end position="162"/>
    </location>
</feature>
<dbReference type="PANTHER" id="PTHR22601">
    <property type="entry name" value="ISP4 LIKE PROTEIN"/>
    <property type="match status" value="1"/>
</dbReference>
<dbReference type="EMBL" id="JAAAJA010001530">
    <property type="protein sequence ID" value="KAG0247205.1"/>
    <property type="molecule type" value="Genomic_DNA"/>
</dbReference>
<evidence type="ECO:0000256" key="6">
    <source>
        <dbReference type="ARBA" id="ARBA00022927"/>
    </source>
</evidence>
<dbReference type="Pfam" id="PF03169">
    <property type="entry name" value="OPT"/>
    <property type="match status" value="1"/>
</dbReference>
<dbReference type="OrthoDB" id="9986677at2759"/>
<feature type="transmembrane region" description="Helical" evidence="9">
    <location>
        <begin position="220"/>
        <end position="242"/>
    </location>
</feature>
<evidence type="ECO:0000256" key="8">
    <source>
        <dbReference type="ARBA" id="ARBA00023136"/>
    </source>
</evidence>
<evidence type="ECO:0000256" key="2">
    <source>
        <dbReference type="ARBA" id="ARBA00008807"/>
    </source>
</evidence>
<sequence>MAAVFALPVGLIQAITNQQPGLNIITEYVIGYMLPGRAIANVTFKTLGYISMAQAMLFTGDLKLGHYMKIPPRAMFWAQLLGTFIAGLVNLITANWLLGSIDDICNPDHKEFSCPSANTFYSASVIWGVIAPDRMFGPTSIYNAINYFFVLGFVLPIPFYYLKKAFPNTWMDYIHIPVLLAATSLMPPARAYNYTNWLALGFIFQFFARRYHPDWHLRFTYVLSAAFDSGTAFMVLASFFIFTLRGADMAPWWGSRYDLCPLSGDPFYAPPEQPEA</sequence>
<organism evidence="10 11">
    <name type="scientific">Mortierella polycephala</name>
    <dbReference type="NCBI Taxonomy" id="41804"/>
    <lineage>
        <taxon>Eukaryota</taxon>
        <taxon>Fungi</taxon>
        <taxon>Fungi incertae sedis</taxon>
        <taxon>Mucoromycota</taxon>
        <taxon>Mortierellomycotina</taxon>
        <taxon>Mortierellomycetes</taxon>
        <taxon>Mortierellales</taxon>
        <taxon>Mortierellaceae</taxon>
        <taxon>Mortierella</taxon>
    </lineage>
</organism>
<accession>A0A9P6PFR1</accession>
<evidence type="ECO:0000256" key="5">
    <source>
        <dbReference type="ARBA" id="ARBA00022856"/>
    </source>
</evidence>
<dbReference type="NCBIfam" id="TIGR00728">
    <property type="entry name" value="OPT_sfam"/>
    <property type="match status" value="1"/>
</dbReference>
<evidence type="ECO:0000256" key="1">
    <source>
        <dbReference type="ARBA" id="ARBA00004141"/>
    </source>
</evidence>
<gene>
    <name evidence="10" type="ORF">BG011_001872</name>
</gene>
<reference evidence="10" key="1">
    <citation type="journal article" date="2020" name="Fungal Divers.">
        <title>Resolving the Mortierellaceae phylogeny through synthesis of multi-gene phylogenetics and phylogenomics.</title>
        <authorList>
            <person name="Vandepol N."/>
            <person name="Liber J."/>
            <person name="Desiro A."/>
            <person name="Na H."/>
            <person name="Kennedy M."/>
            <person name="Barry K."/>
            <person name="Grigoriev I.V."/>
            <person name="Miller A.N."/>
            <person name="O'Donnell K."/>
            <person name="Stajich J.E."/>
            <person name="Bonito G."/>
        </authorList>
    </citation>
    <scope>NUCLEOTIDE SEQUENCE</scope>
    <source>
        <strain evidence="10">KOD948</strain>
    </source>
</reference>
<proteinExistence type="inferred from homology"/>
<keyword evidence="8 9" id="KW-0472">Membrane</keyword>
<keyword evidence="11" id="KW-1185">Reference proteome</keyword>
<dbReference type="GO" id="GO:0015031">
    <property type="term" value="P:protein transport"/>
    <property type="evidence" value="ECO:0007669"/>
    <property type="project" value="UniProtKB-KW"/>
</dbReference>
<evidence type="ECO:0000256" key="3">
    <source>
        <dbReference type="ARBA" id="ARBA00022448"/>
    </source>
</evidence>
<evidence type="ECO:0000256" key="7">
    <source>
        <dbReference type="ARBA" id="ARBA00022989"/>
    </source>
</evidence>